<accession>S9TY02</accession>
<dbReference type="InterPro" id="IPR036513">
    <property type="entry name" value="STAS_dom_sf"/>
</dbReference>
<evidence type="ECO:0000259" key="2">
    <source>
        <dbReference type="PROSITE" id="PS50801"/>
    </source>
</evidence>
<dbReference type="InterPro" id="IPR002645">
    <property type="entry name" value="STAS_dom"/>
</dbReference>
<dbReference type="RefSeq" id="WP_021130651.1">
    <property type="nucleotide sequence ID" value="NZ_AQPH01000003.1"/>
</dbReference>
<feature type="domain" description="STAS" evidence="2">
    <location>
        <begin position="152"/>
        <end position="267"/>
    </location>
</feature>
<dbReference type="SUPFAM" id="SSF52091">
    <property type="entry name" value="SpoIIaa-like"/>
    <property type="match status" value="1"/>
</dbReference>
<dbReference type="OrthoDB" id="7352262at2"/>
<comment type="caution">
    <text evidence="3">The sequence shown here is derived from an EMBL/GenBank/DDBJ whole genome shotgun (WGS) entry which is preliminary data.</text>
</comment>
<dbReference type="Proteomes" id="UP000015350">
    <property type="component" value="Unassembled WGS sequence"/>
</dbReference>
<dbReference type="InterPro" id="IPR025751">
    <property type="entry name" value="RsbRD_N_dom"/>
</dbReference>
<dbReference type="CDD" id="cd07041">
    <property type="entry name" value="STAS_RsbR_RsbS_like"/>
    <property type="match status" value="1"/>
</dbReference>
<proteinExistence type="predicted"/>
<protein>
    <submittedName>
        <fullName evidence="3">Sigma-B modulator protein</fullName>
    </submittedName>
</protein>
<dbReference type="PANTHER" id="PTHR33745:SF3">
    <property type="entry name" value="RSBT CO-ANTAGONIST PROTEIN RSBRC"/>
    <property type="match status" value="1"/>
</dbReference>
<dbReference type="EMBL" id="AQPH01000003">
    <property type="protein sequence ID" value="EPY03240.1"/>
    <property type="molecule type" value="Genomic_DNA"/>
</dbReference>
<dbReference type="PATRIC" id="fig|1316936.3.peg.260"/>
<dbReference type="PROSITE" id="PS50801">
    <property type="entry name" value="STAS"/>
    <property type="match status" value="1"/>
</dbReference>
<gene>
    <name evidence="3" type="ORF">K678_01316</name>
</gene>
<sequence>MKTLSDVLSLHKDKIIAAWIDRLAEAGDGDSETEPMIRELLERLIRALKSDGPPDIKAPTFHDLTKHMIEVSASRAREGYSPSSTGRLILGLKAAADSAIAAEYSADPDRWRRESATLSEVIDGLSILTFEAFMRAREEIITRQSDAMLEISTPSLLIWDEVVMMPLVGVIDTARAQHIMEEMLNAISREQARVAILDVTGVPVIDTRVALHLTNVVSAARMLGAEIIVTGFSPEAAQTLVKLDVDLRTMRTRGTLRAGFAEALRLLQCQIRPIG</sequence>
<name>S9TY02_MAGFU</name>
<dbReference type="InterPro" id="IPR051932">
    <property type="entry name" value="Bact_StressResp_Reg"/>
</dbReference>
<dbReference type="AlphaFoldDB" id="S9TY02"/>
<evidence type="ECO:0000313" key="3">
    <source>
        <dbReference type="EMBL" id="EPY03240.1"/>
    </source>
</evidence>
<keyword evidence="1" id="KW-0597">Phosphoprotein</keyword>
<dbReference type="PANTHER" id="PTHR33745">
    <property type="entry name" value="RSBT ANTAGONIST PROTEIN RSBS-RELATED"/>
    <property type="match status" value="1"/>
</dbReference>
<organism evidence="3 4">
    <name type="scientific">Magnetospirillum fulvum MGU-K5</name>
    <dbReference type="NCBI Taxonomy" id="1316936"/>
    <lineage>
        <taxon>Bacteria</taxon>
        <taxon>Pseudomonadati</taxon>
        <taxon>Pseudomonadota</taxon>
        <taxon>Alphaproteobacteria</taxon>
        <taxon>Rhodospirillales</taxon>
        <taxon>Rhodospirillaceae</taxon>
        <taxon>Magnetospirillum</taxon>
    </lineage>
</organism>
<dbReference type="Gene3D" id="3.30.750.24">
    <property type="entry name" value="STAS domain"/>
    <property type="match status" value="1"/>
</dbReference>
<reference evidence="3 4" key="1">
    <citation type="submission" date="2013-04" db="EMBL/GenBank/DDBJ databases">
        <authorList>
            <person name="Kuznetsov B."/>
            <person name="Ivanovsky R."/>
        </authorList>
    </citation>
    <scope>NUCLEOTIDE SEQUENCE [LARGE SCALE GENOMIC DNA]</scope>
    <source>
        <strain evidence="3 4">MGU-K5</strain>
    </source>
</reference>
<dbReference type="Pfam" id="PF14361">
    <property type="entry name" value="RsbRD_N"/>
    <property type="match status" value="1"/>
</dbReference>
<evidence type="ECO:0000256" key="1">
    <source>
        <dbReference type="ARBA" id="ARBA00022553"/>
    </source>
</evidence>
<dbReference type="eggNOG" id="COG1366">
    <property type="taxonomic scope" value="Bacteria"/>
</dbReference>
<dbReference type="Pfam" id="PF01740">
    <property type="entry name" value="STAS"/>
    <property type="match status" value="1"/>
</dbReference>
<evidence type="ECO:0000313" key="4">
    <source>
        <dbReference type="Proteomes" id="UP000015350"/>
    </source>
</evidence>
<dbReference type="STRING" id="1316936.K678_01316"/>